<dbReference type="EMBL" id="JXBB01000001">
    <property type="protein sequence ID" value="OAR05462.1"/>
    <property type="molecule type" value="Genomic_DNA"/>
</dbReference>
<dbReference type="PANTHER" id="PTHR33545:SF5">
    <property type="entry name" value="UPF0750 MEMBRANE PROTEIN YITT"/>
    <property type="match status" value="1"/>
</dbReference>
<name>A0A132MHM6_HYDSH</name>
<dbReference type="InterPro" id="IPR019264">
    <property type="entry name" value="DUF2179"/>
</dbReference>
<feature type="transmembrane region" description="Helical" evidence="6">
    <location>
        <begin position="148"/>
        <end position="169"/>
    </location>
</feature>
<dbReference type="Pfam" id="PF02588">
    <property type="entry name" value="YitT_membrane"/>
    <property type="match status" value="1"/>
</dbReference>
<proteinExistence type="predicted"/>
<keyword evidence="2" id="KW-1003">Cell membrane</keyword>
<keyword evidence="9" id="KW-1185">Reference proteome</keyword>
<dbReference type="PANTHER" id="PTHR33545">
    <property type="entry name" value="UPF0750 MEMBRANE PROTEIN YITT-RELATED"/>
    <property type="match status" value="1"/>
</dbReference>
<evidence type="ECO:0000256" key="5">
    <source>
        <dbReference type="ARBA" id="ARBA00023136"/>
    </source>
</evidence>
<sequence>MSYAFRRVRAALDLGLIAVFSVVLAVGYNFFLLPHKVLSGGVSGIAMMIGLLTPLNPGTLIFLLNLPLFVFGFFTLGRLFILRTILSVVLTALAMNVLPVEPIATDALLSSVFGGAVVGLATGMIFSASGSTGGLDIIGMFIARRMDFPMGMLMSATNALIIFVAGFLFSWDQALYTMLSIYVSGRIVDVIFTRHIKLTLLIVTGRGEAVREALLRQIVRGITVLEGIGAYSKEKKTVLMTVATRYELPLIKSLIRQADPHAFVNILQTVEVVGAFTRLPLDAELRPDPGRRGPAPPS</sequence>
<dbReference type="CDD" id="cd16380">
    <property type="entry name" value="YitT_C"/>
    <property type="match status" value="1"/>
</dbReference>
<evidence type="ECO:0000256" key="3">
    <source>
        <dbReference type="ARBA" id="ARBA00022692"/>
    </source>
</evidence>
<dbReference type="Gene3D" id="3.30.70.120">
    <property type="match status" value="1"/>
</dbReference>
<keyword evidence="4 6" id="KW-1133">Transmembrane helix</keyword>
<evidence type="ECO:0000256" key="6">
    <source>
        <dbReference type="SAM" id="Phobius"/>
    </source>
</evidence>
<evidence type="ECO:0000256" key="1">
    <source>
        <dbReference type="ARBA" id="ARBA00004651"/>
    </source>
</evidence>
<gene>
    <name evidence="8" type="ORF">SA87_11255</name>
</gene>
<dbReference type="InterPro" id="IPR003740">
    <property type="entry name" value="YitT"/>
</dbReference>
<accession>A0A132MHM6</accession>
<dbReference type="STRING" id="1484.SA87_11255"/>
<dbReference type="InterPro" id="IPR051461">
    <property type="entry name" value="UPF0750_membrane"/>
</dbReference>
<evidence type="ECO:0000256" key="2">
    <source>
        <dbReference type="ARBA" id="ARBA00022475"/>
    </source>
</evidence>
<dbReference type="AlphaFoldDB" id="A0A132MHM6"/>
<comment type="caution">
    <text evidence="8">The sequence shown here is derived from an EMBL/GenBank/DDBJ whole genome shotgun (WGS) entry which is preliminary data.</text>
</comment>
<dbReference type="RefSeq" id="WP_066197544.1">
    <property type="nucleotide sequence ID" value="NZ_CBCSAS010000013.1"/>
</dbReference>
<feature type="transmembrane region" description="Helical" evidence="6">
    <location>
        <begin position="37"/>
        <end position="56"/>
    </location>
</feature>
<feature type="transmembrane region" description="Helical" evidence="6">
    <location>
        <begin position="12"/>
        <end position="31"/>
    </location>
</feature>
<keyword evidence="5 6" id="KW-0472">Membrane</keyword>
<feature type="transmembrane region" description="Helical" evidence="6">
    <location>
        <begin position="107"/>
        <end position="127"/>
    </location>
</feature>
<dbReference type="PIRSF" id="PIRSF006483">
    <property type="entry name" value="Membrane_protein_YitT"/>
    <property type="match status" value="1"/>
</dbReference>
<evidence type="ECO:0000313" key="8">
    <source>
        <dbReference type="EMBL" id="OAR05462.1"/>
    </source>
</evidence>
<comment type="subcellular location">
    <subcellularLocation>
        <location evidence="1">Cell membrane</location>
        <topology evidence="1">Multi-pass membrane protein</topology>
    </subcellularLocation>
</comment>
<evidence type="ECO:0000259" key="7">
    <source>
        <dbReference type="Pfam" id="PF10035"/>
    </source>
</evidence>
<evidence type="ECO:0000313" key="9">
    <source>
        <dbReference type="Proteomes" id="UP000243024"/>
    </source>
</evidence>
<reference evidence="8 9" key="1">
    <citation type="submission" date="2015-09" db="EMBL/GenBank/DDBJ databases">
        <title>Draft genome sequence of Hydrogenibacillus schlegelii DSM 2000.</title>
        <authorList>
            <person name="Hemp J."/>
        </authorList>
    </citation>
    <scope>NUCLEOTIDE SEQUENCE [LARGE SCALE GENOMIC DNA]</scope>
    <source>
        <strain evidence="8 9">MA 48</strain>
    </source>
</reference>
<dbReference type="InterPro" id="IPR015867">
    <property type="entry name" value="N-reg_PII/ATP_PRibTrfase_C"/>
</dbReference>
<dbReference type="Proteomes" id="UP000243024">
    <property type="component" value="Unassembled WGS sequence"/>
</dbReference>
<feature type="domain" description="DUF2179" evidence="7">
    <location>
        <begin position="220"/>
        <end position="274"/>
    </location>
</feature>
<organism evidence="8 9">
    <name type="scientific">Hydrogenibacillus schlegelii</name>
    <name type="common">Bacillus schlegelii</name>
    <dbReference type="NCBI Taxonomy" id="1484"/>
    <lineage>
        <taxon>Bacteria</taxon>
        <taxon>Bacillati</taxon>
        <taxon>Bacillota</taxon>
        <taxon>Bacilli</taxon>
        <taxon>Bacillales</taxon>
        <taxon>Bacillales Family X. Incertae Sedis</taxon>
        <taxon>Hydrogenibacillus</taxon>
    </lineage>
</organism>
<dbReference type="Pfam" id="PF10035">
    <property type="entry name" value="DUF2179"/>
    <property type="match status" value="1"/>
</dbReference>
<evidence type="ECO:0000256" key="4">
    <source>
        <dbReference type="ARBA" id="ARBA00022989"/>
    </source>
</evidence>
<protein>
    <recommendedName>
        <fullName evidence="7">DUF2179 domain-containing protein</fullName>
    </recommendedName>
</protein>
<dbReference type="OrthoDB" id="2417289at2"/>
<feature type="transmembrane region" description="Helical" evidence="6">
    <location>
        <begin position="68"/>
        <end position="95"/>
    </location>
</feature>
<keyword evidence="3 6" id="KW-0812">Transmembrane</keyword>
<dbReference type="GO" id="GO:0005886">
    <property type="term" value="C:plasma membrane"/>
    <property type="evidence" value="ECO:0007669"/>
    <property type="project" value="UniProtKB-SubCell"/>
</dbReference>